<keyword evidence="5" id="KW-0378">Hydrolase</keyword>
<dbReference type="Proteomes" id="UP001290861">
    <property type="component" value="Unassembled WGS sequence"/>
</dbReference>
<sequence length="485" mass="54403">MKNDPRRKNLKNLMTAILLSISCTVVAAAKPKNVLFVAVDDLRIELGCYGADQMKTPNIDKLAESGILFERAYCQQAICGPSRISILTGLRPDTTKVYTLQQSLDKTLPDQLTLPQHFHENGYKTISLGKIYHHAKDDKDYWDVLDHCDLEKYASPENVALIEKRRKEAAAKGLKGKPLRLYTQGPPYESADVSDNTYSDGLVADRAIEELRNRGDQPFFLGVGFKKPHLPFVAPKKYWDMYNPSDIQIPSRKHPENAPDQAFTTWGELRSYYGMPQDGFCSDEQTRTLIHAYHACVSYIDAQLGRVLDELDKQGLREDTLIVLLGDHGWKLGDYGCWNKHTNFELDTHIPLIYSGPGIAKGQRTKALVEYVDLFPTLADACGIGVPEHCEGISSVPLFTDPSKPWKKAAFSQYPRGGGMGYTIRSGKWRYTEWRNKKGEVLARELYDHSTSDIATANLAAHPEYNDVVNKMAAILHAGPEAARP</sequence>
<accession>A0ABU5MY71</accession>
<gene>
    <name evidence="9" type="ORF">P9H32_11005</name>
</gene>
<feature type="chain" id="PRO_5045568525" evidence="7">
    <location>
        <begin position="28"/>
        <end position="485"/>
    </location>
</feature>
<evidence type="ECO:0000256" key="6">
    <source>
        <dbReference type="ARBA" id="ARBA00022837"/>
    </source>
</evidence>
<evidence type="ECO:0000256" key="4">
    <source>
        <dbReference type="ARBA" id="ARBA00022729"/>
    </source>
</evidence>
<dbReference type="EMBL" id="JARVCO010000010">
    <property type="protein sequence ID" value="MDZ8119154.1"/>
    <property type="molecule type" value="Genomic_DNA"/>
</dbReference>
<evidence type="ECO:0000256" key="1">
    <source>
        <dbReference type="ARBA" id="ARBA00001913"/>
    </source>
</evidence>
<dbReference type="Gene3D" id="3.40.720.10">
    <property type="entry name" value="Alkaline Phosphatase, subunit A"/>
    <property type="match status" value="1"/>
</dbReference>
<keyword evidence="3" id="KW-0479">Metal-binding</keyword>
<evidence type="ECO:0000313" key="10">
    <source>
        <dbReference type="Proteomes" id="UP001290861"/>
    </source>
</evidence>
<dbReference type="PANTHER" id="PTHR45953">
    <property type="entry name" value="IDURONATE 2-SULFATASE"/>
    <property type="match status" value="1"/>
</dbReference>
<dbReference type="PANTHER" id="PTHR45953:SF1">
    <property type="entry name" value="IDURONATE 2-SULFATASE"/>
    <property type="match status" value="1"/>
</dbReference>
<comment type="similarity">
    <text evidence="2">Belongs to the sulfatase family.</text>
</comment>
<dbReference type="RefSeq" id="WP_322608942.1">
    <property type="nucleotide sequence ID" value="NZ_JARVCO010000010.1"/>
</dbReference>
<dbReference type="InterPro" id="IPR000917">
    <property type="entry name" value="Sulfatase_N"/>
</dbReference>
<keyword evidence="6" id="KW-0106">Calcium</keyword>
<feature type="signal peptide" evidence="7">
    <location>
        <begin position="1"/>
        <end position="27"/>
    </location>
</feature>
<feature type="domain" description="Sulfatase N-terminal" evidence="8">
    <location>
        <begin position="32"/>
        <end position="384"/>
    </location>
</feature>
<dbReference type="Pfam" id="PF00884">
    <property type="entry name" value="Sulfatase"/>
    <property type="match status" value="1"/>
</dbReference>
<evidence type="ECO:0000256" key="3">
    <source>
        <dbReference type="ARBA" id="ARBA00022723"/>
    </source>
</evidence>
<dbReference type="PROSITE" id="PS51257">
    <property type="entry name" value="PROKAR_LIPOPROTEIN"/>
    <property type="match status" value="1"/>
</dbReference>
<comment type="cofactor">
    <cofactor evidence="1">
        <name>Ca(2+)</name>
        <dbReference type="ChEBI" id="CHEBI:29108"/>
    </cofactor>
</comment>
<evidence type="ECO:0000256" key="2">
    <source>
        <dbReference type="ARBA" id="ARBA00008779"/>
    </source>
</evidence>
<dbReference type="InterPro" id="IPR024607">
    <property type="entry name" value="Sulfatase_CS"/>
</dbReference>
<protein>
    <submittedName>
        <fullName evidence="9">Sulfatase</fullName>
    </submittedName>
</protein>
<dbReference type="SUPFAM" id="SSF53649">
    <property type="entry name" value="Alkaline phosphatase-like"/>
    <property type="match status" value="1"/>
</dbReference>
<evidence type="ECO:0000256" key="5">
    <source>
        <dbReference type="ARBA" id="ARBA00022801"/>
    </source>
</evidence>
<dbReference type="InterPro" id="IPR035874">
    <property type="entry name" value="IDS"/>
</dbReference>
<dbReference type="CDD" id="cd16030">
    <property type="entry name" value="iduronate-2-sulfatase"/>
    <property type="match status" value="1"/>
</dbReference>
<organism evidence="9 10">
    <name type="scientific">Pontiella agarivorans</name>
    <dbReference type="NCBI Taxonomy" id="3038953"/>
    <lineage>
        <taxon>Bacteria</taxon>
        <taxon>Pseudomonadati</taxon>
        <taxon>Kiritimatiellota</taxon>
        <taxon>Kiritimatiellia</taxon>
        <taxon>Kiritimatiellales</taxon>
        <taxon>Pontiellaceae</taxon>
        <taxon>Pontiella</taxon>
    </lineage>
</organism>
<reference evidence="9 10" key="1">
    <citation type="journal article" date="2024" name="Appl. Environ. Microbiol.">
        <title>Pontiella agarivorans sp. nov., a novel marine anaerobic bacterium capable of degrading macroalgal polysaccharides and fixing nitrogen.</title>
        <authorList>
            <person name="Liu N."/>
            <person name="Kivenson V."/>
            <person name="Peng X."/>
            <person name="Cui Z."/>
            <person name="Lankiewicz T.S."/>
            <person name="Gosselin K.M."/>
            <person name="English C.J."/>
            <person name="Blair E.M."/>
            <person name="O'Malley M.A."/>
            <person name="Valentine D.L."/>
        </authorList>
    </citation>
    <scope>NUCLEOTIDE SEQUENCE [LARGE SCALE GENOMIC DNA]</scope>
    <source>
        <strain evidence="9 10">NLcol2</strain>
    </source>
</reference>
<keyword evidence="4 7" id="KW-0732">Signal</keyword>
<evidence type="ECO:0000256" key="7">
    <source>
        <dbReference type="SAM" id="SignalP"/>
    </source>
</evidence>
<dbReference type="PROSITE" id="PS00523">
    <property type="entry name" value="SULFATASE_1"/>
    <property type="match status" value="1"/>
</dbReference>
<proteinExistence type="inferred from homology"/>
<evidence type="ECO:0000259" key="8">
    <source>
        <dbReference type="Pfam" id="PF00884"/>
    </source>
</evidence>
<evidence type="ECO:0000313" key="9">
    <source>
        <dbReference type="EMBL" id="MDZ8119154.1"/>
    </source>
</evidence>
<name>A0ABU5MY71_9BACT</name>
<comment type="caution">
    <text evidence="9">The sequence shown here is derived from an EMBL/GenBank/DDBJ whole genome shotgun (WGS) entry which is preliminary data.</text>
</comment>
<keyword evidence="10" id="KW-1185">Reference proteome</keyword>
<dbReference type="InterPro" id="IPR017850">
    <property type="entry name" value="Alkaline_phosphatase_core_sf"/>
</dbReference>